<reference evidence="2 3" key="1">
    <citation type="submission" date="2016-07" db="EMBL/GenBank/DDBJ databases">
        <title>Complete genome sequence of the Lentzea guizhouensis DHS C013.</title>
        <authorList>
            <person name="Cao C."/>
        </authorList>
    </citation>
    <scope>NUCLEOTIDE SEQUENCE [LARGE SCALE GENOMIC DNA]</scope>
    <source>
        <strain evidence="2 3">DHS C013</strain>
    </source>
</reference>
<dbReference type="Pfam" id="PF18538">
    <property type="entry name" value="DUF5624"/>
    <property type="match status" value="1"/>
</dbReference>
<accession>A0A1B2HQB8</accession>
<organism evidence="2 3">
    <name type="scientific">Lentzea guizhouensis</name>
    <dbReference type="NCBI Taxonomy" id="1586287"/>
    <lineage>
        <taxon>Bacteria</taxon>
        <taxon>Bacillati</taxon>
        <taxon>Actinomycetota</taxon>
        <taxon>Actinomycetes</taxon>
        <taxon>Pseudonocardiales</taxon>
        <taxon>Pseudonocardiaceae</taxon>
        <taxon>Lentzea</taxon>
    </lineage>
</organism>
<evidence type="ECO:0000313" key="3">
    <source>
        <dbReference type="Proteomes" id="UP000093053"/>
    </source>
</evidence>
<dbReference type="AlphaFoldDB" id="A0A1B2HQB8"/>
<dbReference type="STRING" id="1586287.BBK82_31555"/>
<keyword evidence="3" id="KW-1185">Reference proteome</keyword>
<dbReference type="InterPro" id="IPR041132">
    <property type="entry name" value="DUF5624"/>
</dbReference>
<evidence type="ECO:0000313" key="2">
    <source>
        <dbReference type="EMBL" id="ANZ39903.1"/>
    </source>
</evidence>
<protein>
    <recommendedName>
        <fullName evidence="1">DUF5624 domain-containing protein</fullName>
    </recommendedName>
</protein>
<dbReference type="EMBL" id="CP016793">
    <property type="protein sequence ID" value="ANZ39903.1"/>
    <property type="molecule type" value="Genomic_DNA"/>
</dbReference>
<dbReference type="OrthoDB" id="3963779at2"/>
<feature type="domain" description="DUF5624" evidence="1">
    <location>
        <begin position="67"/>
        <end position="196"/>
    </location>
</feature>
<gene>
    <name evidence="2" type="ORF">BBK82_31555</name>
</gene>
<proteinExistence type="predicted"/>
<dbReference type="KEGG" id="led:BBK82_31555"/>
<sequence length="393" mass="43694">MRYRPNPHFMRLFEMFTSAPGSIGQNLQRRLGEAHSDSPLLLATGTDLVLFPGGGRPPTSVDFRKGTRGFFEITAVSHLGLTIPYLARLRELGDVSWETAAKELVAQCRVVQDFNSVSYWRDEVAVAAWRGHEEKIADLVDYTCATTADYLERAMENPELLTFEYLRANLLEGDGPHAVPVPFNDMMAATFALSALDSVHRSLKWLHEQAIDWARLMVIVAGGAGRPSAGLTWQTNNVCPLLYEASGHELDPARLIIAPTAPTLEPEQFADAEVCARAEAQYRKFWYGCLSSVEMSRLMWPDHPAFEKRIDQAPVVDPATEVVNAMPRVRSVHDKRAIVTRLRYVMEDPAAQIATAGLQFVLDQLSANGNRPELVEIPGFTGTTYPAGRVDLR</sequence>
<dbReference type="Proteomes" id="UP000093053">
    <property type="component" value="Chromosome"/>
</dbReference>
<dbReference type="RefSeq" id="WP_065918244.1">
    <property type="nucleotide sequence ID" value="NZ_CP016793.1"/>
</dbReference>
<name>A0A1B2HQB8_9PSEU</name>
<evidence type="ECO:0000259" key="1">
    <source>
        <dbReference type="Pfam" id="PF18538"/>
    </source>
</evidence>